<keyword evidence="1" id="KW-1133">Transmembrane helix</keyword>
<keyword evidence="1" id="KW-0812">Transmembrane</keyword>
<dbReference type="OrthoDB" id="7432757at2"/>
<dbReference type="RefSeq" id="WP_076001229.1">
    <property type="nucleotide sequence ID" value="NZ_PKUS01000010.1"/>
</dbReference>
<name>A0A2N5X3B1_9GAMM</name>
<proteinExistence type="predicted"/>
<dbReference type="EMBL" id="PKUS01000010">
    <property type="protein sequence ID" value="PLW68965.1"/>
    <property type="molecule type" value="Genomic_DNA"/>
</dbReference>
<sequence length="235" mass="25970">MTIDTRRQVPLEKVSSRLDAESVVPVRVDYRDAHSAQREPVERYITSIFRAAYGASVFEFLPLLVFMEQDRDLQAALGLRGANNTSLFCEAYLPSPVEDHVARVFGRQVSRGQVMELGNLVASQPGQAVALYLLVVAALGRAGISHLVFAANRAVRMSIRRCGFVTREVCPADPEQLDGRAQMWGSYYDGDPRVVLADIAQAVVHGSHHPRISALWSREKLAIDSLADAIRGQRV</sequence>
<protein>
    <recommendedName>
        <fullName evidence="4">Thermostable hemolysin</fullName>
    </recommendedName>
</protein>
<keyword evidence="1" id="KW-0472">Membrane</keyword>
<dbReference type="Pfam" id="PF12261">
    <property type="entry name" value="T_hemolysin"/>
    <property type="match status" value="1"/>
</dbReference>
<evidence type="ECO:0008006" key="4">
    <source>
        <dbReference type="Google" id="ProtNLM"/>
    </source>
</evidence>
<evidence type="ECO:0000256" key="1">
    <source>
        <dbReference type="SAM" id="Phobius"/>
    </source>
</evidence>
<dbReference type="InterPro" id="IPR022050">
    <property type="entry name" value="T_hemolysin"/>
</dbReference>
<gene>
    <name evidence="2" type="ORF">C0039_10110</name>
</gene>
<evidence type="ECO:0000313" key="3">
    <source>
        <dbReference type="Proteomes" id="UP000235005"/>
    </source>
</evidence>
<feature type="transmembrane region" description="Helical" evidence="1">
    <location>
        <begin position="129"/>
        <end position="151"/>
    </location>
</feature>
<comment type="caution">
    <text evidence="2">The sequence shown here is derived from an EMBL/GenBank/DDBJ whole genome shotgun (WGS) entry which is preliminary data.</text>
</comment>
<dbReference type="Proteomes" id="UP000235005">
    <property type="component" value="Unassembled WGS sequence"/>
</dbReference>
<accession>A0A2N5X3B1</accession>
<keyword evidence="3" id="KW-1185">Reference proteome</keyword>
<organism evidence="2 3">
    <name type="scientific">Pseudohalioglobus lutimaris</name>
    <dbReference type="NCBI Taxonomy" id="1737061"/>
    <lineage>
        <taxon>Bacteria</taxon>
        <taxon>Pseudomonadati</taxon>
        <taxon>Pseudomonadota</taxon>
        <taxon>Gammaproteobacteria</taxon>
        <taxon>Cellvibrionales</taxon>
        <taxon>Halieaceae</taxon>
        <taxon>Pseudohalioglobus</taxon>
    </lineage>
</organism>
<evidence type="ECO:0000313" key="2">
    <source>
        <dbReference type="EMBL" id="PLW68965.1"/>
    </source>
</evidence>
<reference evidence="2 3" key="1">
    <citation type="submission" date="2018-01" db="EMBL/GenBank/DDBJ databases">
        <title>The draft genome sequence of Halioglobus lutimaris HF004.</title>
        <authorList>
            <person name="Du Z.-J."/>
            <person name="Shi M.-J."/>
        </authorList>
    </citation>
    <scope>NUCLEOTIDE SEQUENCE [LARGE SCALE GENOMIC DNA]</scope>
    <source>
        <strain evidence="2 3">HF004</strain>
    </source>
</reference>
<feature type="transmembrane region" description="Helical" evidence="1">
    <location>
        <begin position="48"/>
        <end position="67"/>
    </location>
</feature>
<dbReference type="AlphaFoldDB" id="A0A2N5X3B1"/>